<name>A0A7N0U8K7_KALFE</name>
<organism evidence="1 2">
    <name type="scientific">Kalanchoe fedtschenkoi</name>
    <name type="common">Lavender scallops</name>
    <name type="synonym">South American air plant</name>
    <dbReference type="NCBI Taxonomy" id="63787"/>
    <lineage>
        <taxon>Eukaryota</taxon>
        <taxon>Viridiplantae</taxon>
        <taxon>Streptophyta</taxon>
        <taxon>Embryophyta</taxon>
        <taxon>Tracheophyta</taxon>
        <taxon>Spermatophyta</taxon>
        <taxon>Magnoliopsida</taxon>
        <taxon>eudicotyledons</taxon>
        <taxon>Gunneridae</taxon>
        <taxon>Pentapetalae</taxon>
        <taxon>Saxifragales</taxon>
        <taxon>Crassulaceae</taxon>
        <taxon>Kalanchoe</taxon>
    </lineage>
</organism>
<evidence type="ECO:0000313" key="2">
    <source>
        <dbReference type="Proteomes" id="UP000594263"/>
    </source>
</evidence>
<dbReference type="AlphaFoldDB" id="A0A7N0U8K7"/>
<dbReference type="Proteomes" id="UP000594263">
    <property type="component" value="Unplaced"/>
</dbReference>
<dbReference type="Gramene" id="Kaladp0057s0020.1.v1.1">
    <property type="protein sequence ID" value="Kaladp0057s0020.1.v1.1.CDS.1"/>
    <property type="gene ID" value="Kaladp0057s0020.v1.1"/>
</dbReference>
<proteinExistence type="predicted"/>
<reference evidence="1" key="1">
    <citation type="submission" date="2021-01" db="UniProtKB">
        <authorList>
            <consortium name="EnsemblPlants"/>
        </authorList>
    </citation>
    <scope>IDENTIFICATION</scope>
</reference>
<accession>A0A7N0U8K7</accession>
<evidence type="ECO:0000313" key="1">
    <source>
        <dbReference type="EnsemblPlants" id="Kaladp0057s0020.1.v1.1.CDS.1"/>
    </source>
</evidence>
<dbReference type="EnsemblPlants" id="Kaladp0057s0020.1.v1.1">
    <property type="protein sequence ID" value="Kaladp0057s0020.1.v1.1.CDS.1"/>
    <property type="gene ID" value="Kaladp0057s0020.v1.1"/>
</dbReference>
<keyword evidence="2" id="KW-1185">Reference proteome</keyword>
<protein>
    <submittedName>
        <fullName evidence="1">Uncharacterized protein</fullName>
    </submittedName>
</protein>
<sequence>MKVVMTTTSLLLHPLNRNTSSSNLIASPSTTTTTSCSYNYPLISSSPHISTLNSPIRKPFTAAAYCPKNPTVKIRFFFLLRC</sequence>